<name>K9FQS6_PEND2</name>
<accession>K9FQS6</accession>
<evidence type="ECO:0000313" key="1">
    <source>
        <dbReference type="EMBL" id="EKV11529.1"/>
    </source>
</evidence>
<organism evidence="1 2">
    <name type="scientific">Penicillium digitatum (strain PHI26 / CECT 20796)</name>
    <name type="common">Green mold</name>
    <dbReference type="NCBI Taxonomy" id="1170229"/>
    <lineage>
        <taxon>Eukaryota</taxon>
        <taxon>Fungi</taxon>
        <taxon>Dikarya</taxon>
        <taxon>Ascomycota</taxon>
        <taxon>Pezizomycotina</taxon>
        <taxon>Eurotiomycetes</taxon>
        <taxon>Eurotiomycetidae</taxon>
        <taxon>Eurotiales</taxon>
        <taxon>Aspergillaceae</taxon>
        <taxon>Penicillium</taxon>
    </lineage>
</organism>
<keyword evidence="2" id="KW-1185">Reference proteome</keyword>
<sequence>MYVTTNSYSIFYISIPIYTRSIYSEHTGHLYPIRFSSRFGYSCPRNKCPRQLSPRKNPNQFGFFASLPHLTTEIIPLTIEELAYAIDTLPAGGISHCTLSIVERGTSVIRLLRCFEKN</sequence>
<evidence type="ECO:0000313" key="2">
    <source>
        <dbReference type="Proteomes" id="UP000009882"/>
    </source>
</evidence>
<protein>
    <submittedName>
        <fullName evidence="1">Uncharacterized protein</fullName>
    </submittedName>
</protein>
<reference evidence="2" key="1">
    <citation type="journal article" date="2012" name="BMC Genomics">
        <title>Genome sequence of the necrotrophic fungus Penicillium digitatum, the main postharvest pathogen of citrus.</title>
        <authorList>
            <person name="Marcet-Houben M."/>
            <person name="Ballester A.-R."/>
            <person name="de la Fuente B."/>
            <person name="Harries E."/>
            <person name="Marcos J.F."/>
            <person name="Gonzalez-Candelas L."/>
            <person name="Gabaldon T."/>
        </authorList>
    </citation>
    <scope>NUCLEOTIDE SEQUENCE [LARGE SCALE GENOMIC DNA]</scope>
    <source>
        <strain evidence="2">PHI26 / CECT 20796</strain>
    </source>
</reference>
<dbReference type="InParanoid" id="K9FQS6"/>
<dbReference type="EMBL" id="AKCT01000203">
    <property type="protein sequence ID" value="EKV11529.1"/>
    <property type="molecule type" value="Genomic_DNA"/>
</dbReference>
<dbReference type="AlphaFoldDB" id="K9FQS6"/>
<comment type="caution">
    <text evidence="1">The sequence shown here is derived from an EMBL/GenBank/DDBJ whole genome shotgun (WGS) entry which is preliminary data.</text>
</comment>
<gene>
    <name evidence="1" type="ORF">PDIG_49720</name>
</gene>
<dbReference type="Proteomes" id="UP000009882">
    <property type="component" value="Unassembled WGS sequence"/>
</dbReference>
<proteinExistence type="predicted"/>
<dbReference type="HOGENOM" id="CLU_2073948_0_0_1"/>